<comment type="caution">
    <text evidence="2">The sequence shown here is derived from an EMBL/GenBank/DDBJ whole genome shotgun (WGS) entry which is preliminary data.</text>
</comment>
<dbReference type="AlphaFoldDB" id="A0A3M0FUH8"/>
<organism evidence="2 3">
    <name type="scientific">Dokdonia sinensis</name>
    <dbReference type="NCBI Taxonomy" id="2479847"/>
    <lineage>
        <taxon>Bacteria</taxon>
        <taxon>Pseudomonadati</taxon>
        <taxon>Bacteroidota</taxon>
        <taxon>Flavobacteriia</taxon>
        <taxon>Flavobacteriales</taxon>
        <taxon>Flavobacteriaceae</taxon>
        <taxon>Dokdonia</taxon>
    </lineage>
</organism>
<evidence type="ECO:0000259" key="1">
    <source>
        <dbReference type="SMART" id="SM00953"/>
    </source>
</evidence>
<gene>
    <name evidence="2" type="ORF">EAX61_14480</name>
</gene>
<sequence length="153" mass="17543">MKVYRVVPPRYASDLSGEGARKWGGRWNPKGTAVLYTAENSSLALLEKLVHTDVDLLRAPQRLLTIEIPDHFKIKTINTTDLPKQWQLPLHYKMLQHLMLTYFKEGFHGISVPSAINSKDAVLVFDVSHTDYHQIEIIETEPVFFDTRLIKGD</sequence>
<dbReference type="SMART" id="SM00953">
    <property type="entry name" value="RES"/>
    <property type="match status" value="1"/>
</dbReference>
<evidence type="ECO:0000313" key="3">
    <source>
        <dbReference type="Proteomes" id="UP000281985"/>
    </source>
</evidence>
<name>A0A3M0FUH8_9FLAO</name>
<dbReference type="EMBL" id="REFV01000017">
    <property type="protein sequence ID" value="RMB56440.1"/>
    <property type="molecule type" value="Genomic_DNA"/>
</dbReference>
<protein>
    <submittedName>
        <fullName evidence="2">RES domain-containing protein</fullName>
    </submittedName>
</protein>
<dbReference type="InterPro" id="IPR014914">
    <property type="entry name" value="RES_dom"/>
</dbReference>
<dbReference type="Pfam" id="PF08808">
    <property type="entry name" value="RES"/>
    <property type="match status" value="1"/>
</dbReference>
<dbReference type="Proteomes" id="UP000281985">
    <property type="component" value="Unassembled WGS sequence"/>
</dbReference>
<dbReference type="RefSeq" id="WP_121918428.1">
    <property type="nucleotide sequence ID" value="NZ_REFV01000017.1"/>
</dbReference>
<reference evidence="2 3" key="1">
    <citation type="submission" date="2018-10" db="EMBL/GenBank/DDBJ databases">
        <title>Dokdonia luteus sp. nov., isolated from sea water.</title>
        <authorList>
            <person name="Zhou L.Y."/>
            <person name="Du Z.J."/>
        </authorList>
    </citation>
    <scope>NUCLEOTIDE SEQUENCE [LARGE SCALE GENOMIC DNA]</scope>
    <source>
        <strain evidence="2 3">SH27</strain>
    </source>
</reference>
<proteinExistence type="predicted"/>
<dbReference type="OrthoDB" id="9789501at2"/>
<feature type="domain" description="RES" evidence="1">
    <location>
        <begin position="14"/>
        <end position="139"/>
    </location>
</feature>
<evidence type="ECO:0000313" key="2">
    <source>
        <dbReference type="EMBL" id="RMB56440.1"/>
    </source>
</evidence>
<keyword evidence="3" id="KW-1185">Reference proteome</keyword>
<accession>A0A3M0FUH8</accession>